<sequence>MAEENKWTKEKIKSKIIDNELDLSLCSITRIPVKHLISFTKVTVLDLSCNKINIIPDNFTSLTHLVQLDLSKNSLSELPEDFGKLFKLKKLDLLNNNISNLPLSFGKLKNLVWLDLKGNPIQEFLPEVVGDCLKPVECQTCAKSVVEYYENLQFNKEQNELKKKRKEEERLAKQLKEEASLRQRKREERKNKQQKALKEEDLTVIKQVDKKIEDPKEHKANISSARFVWLISFIAFAIIVLLFLFKTDFCKVHVIQYVNRWSKVLVGSSKNII</sequence>
<dbReference type="GO" id="GO:0005737">
    <property type="term" value="C:cytoplasm"/>
    <property type="evidence" value="ECO:0007669"/>
    <property type="project" value="TreeGrafter"/>
</dbReference>
<dbReference type="SMART" id="SM00369">
    <property type="entry name" value="LRR_TYP"/>
    <property type="match status" value="4"/>
</dbReference>
<dbReference type="InterPro" id="IPR032675">
    <property type="entry name" value="LRR_dom_sf"/>
</dbReference>
<dbReference type="PANTHER" id="PTHR48051">
    <property type="match status" value="1"/>
</dbReference>
<feature type="coiled-coil region" evidence="3">
    <location>
        <begin position="149"/>
        <end position="202"/>
    </location>
</feature>
<dbReference type="InterPro" id="IPR001611">
    <property type="entry name" value="Leu-rich_rpt"/>
</dbReference>
<dbReference type="EMBL" id="HAAD01001996">
    <property type="protein sequence ID" value="CDG68228.1"/>
    <property type="molecule type" value="mRNA"/>
</dbReference>
<dbReference type="PANTHER" id="PTHR48051:SF42">
    <property type="entry name" value="LEUCINE-RICH REPEAT-CONTAINING PROTEIN 18-LIKE"/>
    <property type="match status" value="1"/>
</dbReference>
<protein>
    <submittedName>
        <fullName evidence="6 9">Leucine-rich repeat 1</fullName>
    </submittedName>
    <submittedName>
        <fullName evidence="7">Leucine-rich repeat-containing protein 59</fullName>
    </submittedName>
</protein>
<keyword evidence="3" id="KW-0175">Coiled coil</keyword>
<reference evidence="9" key="3">
    <citation type="submission" date="2025-04" db="UniProtKB">
        <authorList>
            <consortium name="RefSeq"/>
        </authorList>
    </citation>
    <scope>IDENTIFICATION</scope>
</reference>
<dbReference type="OMA" id="CASVNTI"/>
<keyword evidence="8" id="KW-1185">Reference proteome</keyword>
<dbReference type="PROSITE" id="PS51450">
    <property type="entry name" value="LRR"/>
    <property type="match status" value="1"/>
</dbReference>
<dbReference type="KEGG" id="hmg:100192452"/>
<keyword evidence="2" id="KW-0677">Repeat</keyword>
<dbReference type="Gene3D" id="3.80.10.10">
    <property type="entry name" value="Ribonuclease Inhibitor"/>
    <property type="match status" value="1"/>
</dbReference>
<dbReference type="Proteomes" id="UP001652625">
    <property type="component" value="Chromosome 12"/>
</dbReference>
<keyword evidence="1" id="KW-0433">Leucine-rich repeat</keyword>
<accession>B3RFR6</accession>
<evidence type="ECO:0000256" key="3">
    <source>
        <dbReference type="SAM" id="Coils"/>
    </source>
</evidence>
<reference evidence="7" key="2">
    <citation type="journal article" date="2013" name="Genome Biol. Evol.">
        <title>Punctuated emergences of genetic and phenotypic innovations in eumetazoan, bilaterian, euteleostome, and hominidae ancestors.</title>
        <authorList>
            <person name="Wenger Y."/>
            <person name="Galliot B."/>
        </authorList>
    </citation>
    <scope>NUCLEOTIDE SEQUENCE</scope>
    <source>
        <tissue evidence="7">Whole animals</tissue>
    </source>
</reference>
<evidence type="ECO:0000313" key="7">
    <source>
        <dbReference type="EMBL" id="CDG68228.1"/>
    </source>
</evidence>
<dbReference type="OrthoDB" id="1394818at2759"/>
<feature type="domain" description="Disease resistance R13L4/SHOC-2-like LRR" evidence="5">
    <location>
        <begin position="34"/>
        <end position="130"/>
    </location>
</feature>
<keyword evidence="4" id="KW-0472">Membrane</keyword>
<dbReference type="EMBL" id="DQ449927">
    <property type="protein sequence ID" value="ABE26985.1"/>
    <property type="molecule type" value="mRNA"/>
</dbReference>
<gene>
    <name evidence="6" type="primary">LRR-1</name>
    <name evidence="9" type="synonym">lrr-1</name>
    <name evidence="7" type="synonym">LRRC59</name>
</gene>
<reference evidence="6 9" key="1">
    <citation type="journal article" date="2009" name="Dev. Comp. Immunol.">
        <title>Uncovering the evolutionary history of innate immunity: the simple metazoan Hydra uses epithelial cells for host defence.</title>
        <authorList>
            <person name="Bosch T.C."/>
            <person name="Augustin R."/>
            <person name="Anton-Erxleben F."/>
            <person name="Fraune S."/>
            <person name="Hemmrich G."/>
            <person name="Zill H."/>
            <person name="Rosenstiel P."/>
            <person name="Jacobs G."/>
            <person name="Schreiber S."/>
            <person name="Leippe M."/>
            <person name="Stanisak M."/>
            <person name="Grotzinger J."/>
            <person name="Jung S."/>
            <person name="Podschun R."/>
            <person name="Bartels J."/>
            <person name="Harder J."/>
            <person name="Schroder J.M."/>
        </authorList>
    </citation>
    <scope>NUCLEOTIDE SEQUENCE</scope>
</reference>
<dbReference type="Pfam" id="PF23598">
    <property type="entry name" value="LRR_14"/>
    <property type="match status" value="1"/>
</dbReference>
<proteinExistence type="evidence at transcript level"/>
<evidence type="ECO:0000259" key="5">
    <source>
        <dbReference type="Pfam" id="PF23598"/>
    </source>
</evidence>
<organism evidence="6">
    <name type="scientific">Hydra vulgaris</name>
    <name type="common">Hydra</name>
    <name type="synonym">Hydra attenuata</name>
    <dbReference type="NCBI Taxonomy" id="6087"/>
    <lineage>
        <taxon>Eukaryota</taxon>
        <taxon>Metazoa</taxon>
        <taxon>Cnidaria</taxon>
        <taxon>Hydrozoa</taxon>
        <taxon>Hydroidolina</taxon>
        <taxon>Anthoathecata</taxon>
        <taxon>Aplanulata</taxon>
        <taxon>Hydridae</taxon>
        <taxon>Hydra</taxon>
    </lineage>
</organism>
<dbReference type="InterPro" id="IPR003591">
    <property type="entry name" value="Leu-rich_rpt_typical-subtyp"/>
</dbReference>
<dbReference type="AlphaFoldDB" id="B3RFR6"/>
<dbReference type="GeneID" id="100192452"/>
<feature type="transmembrane region" description="Helical" evidence="4">
    <location>
        <begin position="227"/>
        <end position="245"/>
    </location>
</feature>
<evidence type="ECO:0000256" key="2">
    <source>
        <dbReference type="ARBA" id="ARBA00022737"/>
    </source>
</evidence>
<dbReference type="SUPFAM" id="SSF52058">
    <property type="entry name" value="L domain-like"/>
    <property type="match status" value="1"/>
</dbReference>
<evidence type="ECO:0000313" key="6">
    <source>
        <dbReference type="EMBL" id="ABE26985.1"/>
    </source>
</evidence>
<evidence type="ECO:0000313" key="9">
    <source>
        <dbReference type="RefSeq" id="NP_001267856.1"/>
    </source>
</evidence>
<dbReference type="CTD" id="173869"/>
<evidence type="ECO:0000313" key="8">
    <source>
        <dbReference type="Proteomes" id="UP001652625"/>
    </source>
</evidence>
<evidence type="ECO:0000256" key="4">
    <source>
        <dbReference type="SAM" id="Phobius"/>
    </source>
</evidence>
<dbReference type="InterPro" id="IPR055414">
    <property type="entry name" value="LRR_R13L4/SHOC2-like"/>
</dbReference>
<accession>T2M7I0</accession>
<keyword evidence="4" id="KW-0812">Transmembrane</keyword>
<keyword evidence="4" id="KW-1133">Transmembrane helix</keyword>
<evidence type="ECO:0000256" key="1">
    <source>
        <dbReference type="ARBA" id="ARBA00022614"/>
    </source>
</evidence>
<dbReference type="RefSeq" id="NP_001267856.1">
    <property type="nucleotide sequence ID" value="NM_001280927.1"/>
</dbReference>
<dbReference type="InterPro" id="IPR050216">
    <property type="entry name" value="LRR_domain-containing"/>
</dbReference>
<name>B3RFR6_HYDVU</name>